<sequence length="715" mass="79655">MTNRTSNPLPIGRTGHACVQCRERKQRCGGFTHEIKCGPCRTREVECSFQEEANDPRFNPYLRLGTSRSPPFSADKSPHGDASSSTSASARLHAFPAVMGRNGDWEAGSGPYQSSNEGNVARQVESLRSQLAELERRLGTTLQAEEVPKSSAWQPQPEPSFVLPSNPTYEPVYFPTQALPPLPAPTTIPTSVSPQDVVCIDGPLSALSSIQTDSAFEVEINDPIDRSILTEGEAHVMFRLYFSRCHPNAPFLYVDYDSDLDRVRSSSKLLLLAILCVGARFWSYSSRSSCWLHPRYHELVRLLDMEVMRITLRPSPDDLKLETVQGLLLCAHWMPLDVSTDKKQYRFRFSEGGAWQCLGLAIRWATFLALERSCHLSFHRLESVTKDDARRYRTMLYLTESDHYLALSARRPTNLDPGPLHSVLANFLRCKDLQNTDGRLISLFRVAYSAQITGCRPTTIESVEAFDKDVQLIERQFLLSLGDRPTDTLNQHFPFTSLRWYRLSYACAFLANADPVQRTGKALTWAIEWASQILIHLSTTPSINVAALPSTAPLEPNPSIVDVMSFAIDHYFVVIAYAAFFLVNVWWSNQMDSNLQPHPQQGLEPMDASTSLLCRLVDVAARTLEAASPPEGHLARRYVAVLRGMTGIIQSGKTQAAPFGADASGMATYPNAPDMSGNLEEDLWSLWQNAELDTSLAIPNLLDGLFDAPQANQLG</sequence>
<evidence type="ECO:0000256" key="7">
    <source>
        <dbReference type="SAM" id="MobiDB-lite"/>
    </source>
</evidence>
<evidence type="ECO:0000313" key="11">
    <source>
        <dbReference type="Proteomes" id="UP000279259"/>
    </source>
</evidence>
<dbReference type="AlphaFoldDB" id="A0A427YWM2"/>
<dbReference type="GO" id="GO:0000981">
    <property type="term" value="F:DNA-binding transcription factor activity, RNA polymerase II-specific"/>
    <property type="evidence" value="ECO:0007669"/>
    <property type="project" value="InterPro"/>
</dbReference>
<dbReference type="Pfam" id="PF00172">
    <property type="entry name" value="Zn_clus"/>
    <property type="match status" value="1"/>
</dbReference>
<dbReference type="GO" id="GO:0000976">
    <property type="term" value="F:transcription cis-regulatory region binding"/>
    <property type="evidence" value="ECO:0007669"/>
    <property type="project" value="TreeGrafter"/>
</dbReference>
<keyword evidence="8" id="KW-0472">Membrane</keyword>
<dbReference type="CDD" id="cd12148">
    <property type="entry name" value="fungal_TF_MHR"/>
    <property type="match status" value="1"/>
</dbReference>
<dbReference type="PROSITE" id="PS00463">
    <property type="entry name" value="ZN2_CY6_FUNGAL_1"/>
    <property type="match status" value="1"/>
</dbReference>
<dbReference type="Proteomes" id="UP000279259">
    <property type="component" value="Unassembled WGS sequence"/>
</dbReference>
<keyword evidence="3" id="KW-0805">Transcription regulation</keyword>
<proteinExistence type="predicted"/>
<feature type="region of interest" description="Disordered" evidence="7">
    <location>
        <begin position="101"/>
        <end position="123"/>
    </location>
</feature>
<feature type="transmembrane region" description="Helical" evidence="8">
    <location>
        <begin position="570"/>
        <end position="587"/>
    </location>
</feature>
<gene>
    <name evidence="10" type="ORF">EHS25_000594</name>
</gene>
<keyword evidence="6" id="KW-0539">Nucleus</keyword>
<dbReference type="PANTHER" id="PTHR31845:SF17">
    <property type="entry name" value="ZN(II)2CYS6 TRANSCRIPTION FACTOR (EUROFUNG)"/>
    <property type="match status" value="1"/>
</dbReference>
<accession>A0A427YWM2</accession>
<feature type="domain" description="Zn(2)-C6 fungal-type" evidence="9">
    <location>
        <begin position="17"/>
        <end position="49"/>
    </location>
</feature>
<dbReference type="GO" id="GO:0006351">
    <property type="term" value="P:DNA-templated transcription"/>
    <property type="evidence" value="ECO:0007669"/>
    <property type="project" value="InterPro"/>
</dbReference>
<evidence type="ECO:0000256" key="6">
    <source>
        <dbReference type="ARBA" id="ARBA00023242"/>
    </source>
</evidence>
<dbReference type="InterPro" id="IPR001138">
    <property type="entry name" value="Zn2Cys6_DnaBD"/>
</dbReference>
<protein>
    <recommendedName>
        <fullName evidence="9">Zn(2)-C6 fungal-type domain-containing protein</fullName>
    </recommendedName>
</protein>
<keyword evidence="11" id="KW-1185">Reference proteome</keyword>
<dbReference type="InterPro" id="IPR051089">
    <property type="entry name" value="prtT"/>
</dbReference>
<evidence type="ECO:0000256" key="1">
    <source>
        <dbReference type="ARBA" id="ARBA00004123"/>
    </source>
</evidence>
<evidence type="ECO:0000256" key="2">
    <source>
        <dbReference type="ARBA" id="ARBA00022723"/>
    </source>
</evidence>
<dbReference type="CDD" id="cd00067">
    <property type="entry name" value="GAL4"/>
    <property type="match status" value="1"/>
</dbReference>
<dbReference type="OrthoDB" id="4454541at2759"/>
<keyword evidence="4" id="KW-0238">DNA-binding</keyword>
<dbReference type="InterPro" id="IPR007219">
    <property type="entry name" value="XnlR_reg_dom"/>
</dbReference>
<evidence type="ECO:0000256" key="8">
    <source>
        <dbReference type="SAM" id="Phobius"/>
    </source>
</evidence>
<keyword evidence="5" id="KW-0804">Transcription</keyword>
<evidence type="ECO:0000256" key="5">
    <source>
        <dbReference type="ARBA" id="ARBA00023163"/>
    </source>
</evidence>
<dbReference type="GO" id="GO:0008270">
    <property type="term" value="F:zinc ion binding"/>
    <property type="evidence" value="ECO:0007669"/>
    <property type="project" value="InterPro"/>
</dbReference>
<keyword evidence="8" id="KW-0812">Transmembrane</keyword>
<dbReference type="PROSITE" id="PS50048">
    <property type="entry name" value="ZN2_CY6_FUNGAL_2"/>
    <property type="match status" value="1"/>
</dbReference>
<evidence type="ECO:0000256" key="4">
    <source>
        <dbReference type="ARBA" id="ARBA00023125"/>
    </source>
</evidence>
<keyword evidence="8" id="KW-1133">Transmembrane helix</keyword>
<keyword evidence="2" id="KW-0479">Metal-binding</keyword>
<comment type="subcellular location">
    <subcellularLocation>
        <location evidence="1">Nucleus</location>
    </subcellularLocation>
</comment>
<organism evidence="10 11">
    <name type="scientific">Saitozyma podzolica</name>
    <dbReference type="NCBI Taxonomy" id="1890683"/>
    <lineage>
        <taxon>Eukaryota</taxon>
        <taxon>Fungi</taxon>
        <taxon>Dikarya</taxon>
        <taxon>Basidiomycota</taxon>
        <taxon>Agaricomycotina</taxon>
        <taxon>Tremellomycetes</taxon>
        <taxon>Tremellales</taxon>
        <taxon>Trimorphomycetaceae</taxon>
        <taxon>Saitozyma</taxon>
    </lineage>
</organism>
<dbReference type="Gene3D" id="4.10.240.10">
    <property type="entry name" value="Zn(2)-C6 fungal-type DNA-binding domain"/>
    <property type="match status" value="1"/>
</dbReference>
<dbReference type="EMBL" id="RSCD01000001">
    <property type="protein sequence ID" value="RSH95502.1"/>
    <property type="molecule type" value="Genomic_DNA"/>
</dbReference>
<name>A0A427YWM2_9TREE</name>
<dbReference type="PANTHER" id="PTHR31845">
    <property type="entry name" value="FINGER DOMAIN PROTEIN, PUTATIVE-RELATED"/>
    <property type="match status" value="1"/>
</dbReference>
<evidence type="ECO:0000259" key="9">
    <source>
        <dbReference type="PROSITE" id="PS50048"/>
    </source>
</evidence>
<dbReference type="InterPro" id="IPR036864">
    <property type="entry name" value="Zn2-C6_fun-type_DNA-bd_sf"/>
</dbReference>
<dbReference type="GO" id="GO:0005634">
    <property type="term" value="C:nucleus"/>
    <property type="evidence" value="ECO:0007669"/>
    <property type="project" value="UniProtKB-SubCell"/>
</dbReference>
<dbReference type="Pfam" id="PF04082">
    <property type="entry name" value="Fungal_trans"/>
    <property type="match status" value="1"/>
</dbReference>
<dbReference type="SMART" id="SM00066">
    <property type="entry name" value="GAL4"/>
    <property type="match status" value="1"/>
</dbReference>
<dbReference type="SUPFAM" id="SSF57701">
    <property type="entry name" value="Zn2/Cys6 DNA-binding domain"/>
    <property type="match status" value="1"/>
</dbReference>
<comment type="caution">
    <text evidence="10">The sequence shown here is derived from an EMBL/GenBank/DDBJ whole genome shotgun (WGS) entry which is preliminary data.</text>
</comment>
<evidence type="ECO:0000256" key="3">
    <source>
        <dbReference type="ARBA" id="ARBA00023015"/>
    </source>
</evidence>
<evidence type="ECO:0000313" key="10">
    <source>
        <dbReference type="EMBL" id="RSH95502.1"/>
    </source>
</evidence>
<reference evidence="10 11" key="1">
    <citation type="submission" date="2018-11" db="EMBL/GenBank/DDBJ databases">
        <title>Genome sequence of Saitozyma podzolica DSM 27192.</title>
        <authorList>
            <person name="Aliyu H."/>
            <person name="Gorte O."/>
            <person name="Ochsenreither K."/>
        </authorList>
    </citation>
    <scope>NUCLEOTIDE SEQUENCE [LARGE SCALE GENOMIC DNA]</scope>
    <source>
        <strain evidence="10 11">DSM 27192</strain>
    </source>
</reference>
<feature type="region of interest" description="Disordered" evidence="7">
    <location>
        <begin position="58"/>
        <end position="89"/>
    </location>
</feature>